<gene>
    <name evidence="2" type="ORF">CFRA_06815</name>
</gene>
<sequence>MPTPQPNPFRPSFGVSPLVLAGRGDLLSGFPLALLEGPGSPLRTMLVSGPRGSGKTVLLNELEEAARTQGWIVLRAYPGADMLTDLTATEIPRALAALDEDRPARRITGASIAGLGSVRTETTEPEHRPAATLISVLRTLAERLRTHGTGIVISVDEVQSADPEHLRAVATAVQDLVRDSHDVAFLAAGLPAGITALLQHPGTTFLRRAELVTLGPVTAEESAAAVAETVAAGGREITSEAVELIAARAHGYPYLIQLLGSLAWAQASLEESAEITAGTVEAILPHAVSRMGRQVHAPSLHGMPDSQLAFLVAMARVADADGRAATGDIAAELGVAPNGISTRRRALIDADLVTPADYGFLRFTLPYLREHLLDTHA</sequence>
<reference evidence="2 3" key="1">
    <citation type="submission" date="2014-08" db="EMBL/GenBank/DDBJ databases">
        <title>Complete genome sequence of Corynebacterium frankenforstense ST18(T) (=DSM 45800(T)), isolated from raw cow milk.</title>
        <authorList>
            <person name="Ruckert C."/>
            <person name="Albersmeier A."/>
            <person name="Winkler A."/>
            <person name="Lipski A."/>
            <person name="Kalinowski J."/>
        </authorList>
    </citation>
    <scope>NUCLEOTIDE SEQUENCE [LARGE SCALE GENOMIC DNA]</scope>
    <source>
        <strain evidence="2 3">ST18</strain>
    </source>
</reference>
<dbReference type="InterPro" id="IPR027417">
    <property type="entry name" value="P-loop_NTPase"/>
</dbReference>
<name>A0A1L7CT25_9CORY</name>
<proteinExistence type="predicted"/>
<dbReference type="Proteomes" id="UP000185434">
    <property type="component" value="Chromosome"/>
</dbReference>
<protein>
    <recommendedName>
        <fullName evidence="1">Orc1-like AAA ATPase domain-containing protein</fullName>
    </recommendedName>
</protein>
<dbReference type="RefSeq" id="WP_075663992.1">
    <property type="nucleotide sequence ID" value="NZ_CP009247.1"/>
</dbReference>
<dbReference type="EMBL" id="CP009247">
    <property type="protein sequence ID" value="APT89004.1"/>
    <property type="molecule type" value="Genomic_DNA"/>
</dbReference>
<dbReference type="PANTHER" id="PTHR34301:SF8">
    <property type="entry name" value="ATPASE DOMAIN-CONTAINING PROTEIN"/>
    <property type="match status" value="1"/>
</dbReference>
<dbReference type="PANTHER" id="PTHR34301">
    <property type="entry name" value="DNA-BINDING PROTEIN-RELATED"/>
    <property type="match status" value="1"/>
</dbReference>
<evidence type="ECO:0000313" key="3">
    <source>
        <dbReference type="Proteomes" id="UP000185434"/>
    </source>
</evidence>
<feature type="domain" description="Orc1-like AAA ATPase" evidence="1">
    <location>
        <begin position="20"/>
        <end position="175"/>
    </location>
</feature>
<dbReference type="KEGG" id="cfk:CFRA_06815"/>
<evidence type="ECO:0000259" key="1">
    <source>
        <dbReference type="Pfam" id="PF13191"/>
    </source>
</evidence>
<dbReference type="Gene3D" id="3.40.50.300">
    <property type="entry name" value="P-loop containing nucleotide triphosphate hydrolases"/>
    <property type="match status" value="1"/>
</dbReference>
<keyword evidence="3" id="KW-1185">Reference proteome</keyword>
<organism evidence="2 3">
    <name type="scientific">Corynebacterium frankenforstense DSM 45800</name>
    <dbReference type="NCBI Taxonomy" id="1437875"/>
    <lineage>
        <taxon>Bacteria</taxon>
        <taxon>Bacillati</taxon>
        <taxon>Actinomycetota</taxon>
        <taxon>Actinomycetes</taxon>
        <taxon>Mycobacteriales</taxon>
        <taxon>Corynebacteriaceae</taxon>
        <taxon>Corynebacterium</taxon>
    </lineage>
</organism>
<accession>A0A1L7CT25</accession>
<dbReference type="STRING" id="1437875.CFRA_06815"/>
<dbReference type="AlphaFoldDB" id="A0A1L7CT25"/>
<dbReference type="SUPFAM" id="SSF52540">
    <property type="entry name" value="P-loop containing nucleoside triphosphate hydrolases"/>
    <property type="match status" value="1"/>
</dbReference>
<dbReference type="Pfam" id="PF13191">
    <property type="entry name" value="AAA_16"/>
    <property type="match status" value="1"/>
</dbReference>
<evidence type="ECO:0000313" key="2">
    <source>
        <dbReference type="EMBL" id="APT89004.1"/>
    </source>
</evidence>
<dbReference type="InterPro" id="IPR041664">
    <property type="entry name" value="AAA_16"/>
</dbReference>
<dbReference type="OrthoDB" id="2020141at2"/>